<keyword evidence="1" id="KW-0812">Transmembrane</keyword>
<organism evidence="3 4">
    <name type="scientific">Castilleja foliolosa</name>
    <dbReference type="NCBI Taxonomy" id="1961234"/>
    <lineage>
        <taxon>Eukaryota</taxon>
        <taxon>Viridiplantae</taxon>
        <taxon>Streptophyta</taxon>
        <taxon>Embryophyta</taxon>
        <taxon>Tracheophyta</taxon>
        <taxon>Spermatophyta</taxon>
        <taxon>Magnoliopsida</taxon>
        <taxon>eudicotyledons</taxon>
        <taxon>Gunneridae</taxon>
        <taxon>Pentapetalae</taxon>
        <taxon>asterids</taxon>
        <taxon>lamiids</taxon>
        <taxon>Lamiales</taxon>
        <taxon>Orobanchaceae</taxon>
        <taxon>Pedicularideae</taxon>
        <taxon>Castillejinae</taxon>
        <taxon>Castilleja</taxon>
    </lineage>
</organism>
<keyword evidence="1" id="KW-1133">Transmembrane helix</keyword>
<dbReference type="PANTHER" id="PTHR10438">
    <property type="entry name" value="THIOREDOXIN"/>
    <property type="match status" value="1"/>
</dbReference>
<feature type="domain" description="Thioredoxin" evidence="2">
    <location>
        <begin position="161"/>
        <end position="288"/>
    </location>
</feature>
<evidence type="ECO:0000313" key="3">
    <source>
        <dbReference type="EMBL" id="KAL3644086.1"/>
    </source>
</evidence>
<dbReference type="InterPro" id="IPR013766">
    <property type="entry name" value="Thioredoxin_domain"/>
</dbReference>
<sequence length="295" mass="33370">MPVSQWIGLSAAKYSLDVSPPQPVMVDIIGRTTNRPVKMRRRPGIGVLQNAVAARFADSDSDSNLAADFKKAQKEKLLHWIFKFVPRKKIGMLLFCFVSLAVFMWVLIVSKGEDARESIIPSINIVSSNTLSDYNIINPNINSSAHFRTHLDWKANGVMHPWRNSVTHDAEIESVLEKLRQVIEIRSFIELKVKLRATEKASGLAVLYFTATWCGPCRYIGQVISDFAEKYPKVVFLKVDIDEAPFVAAEYKPTLLPSFFFVRNGREIDNYLGVDMDLLEAKLAQNERIGMCVFI</sequence>
<dbReference type="Proteomes" id="UP001632038">
    <property type="component" value="Unassembled WGS sequence"/>
</dbReference>
<proteinExistence type="predicted"/>
<keyword evidence="4" id="KW-1185">Reference proteome</keyword>
<evidence type="ECO:0000259" key="2">
    <source>
        <dbReference type="PROSITE" id="PS51352"/>
    </source>
</evidence>
<dbReference type="InterPro" id="IPR036249">
    <property type="entry name" value="Thioredoxin-like_sf"/>
</dbReference>
<dbReference type="PROSITE" id="PS51352">
    <property type="entry name" value="THIOREDOXIN_2"/>
    <property type="match status" value="1"/>
</dbReference>
<dbReference type="InterPro" id="IPR017937">
    <property type="entry name" value="Thioredoxin_CS"/>
</dbReference>
<accession>A0ABD3DQV4</accession>
<keyword evidence="1" id="KW-0472">Membrane</keyword>
<dbReference type="PROSITE" id="PS00194">
    <property type="entry name" value="THIOREDOXIN_1"/>
    <property type="match status" value="1"/>
</dbReference>
<dbReference type="EMBL" id="JAVIJP010000015">
    <property type="protein sequence ID" value="KAL3644086.1"/>
    <property type="molecule type" value="Genomic_DNA"/>
</dbReference>
<feature type="transmembrane region" description="Helical" evidence="1">
    <location>
        <begin position="90"/>
        <end position="108"/>
    </location>
</feature>
<comment type="caution">
    <text evidence="3">The sequence shown here is derived from an EMBL/GenBank/DDBJ whole genome shotgun (WGS) entry which is preliminary data.</text>
</comment>
<evidence type="ECO:0000313" key="4">
    <source>
        <dbReference type="Proteomes" id="UP001632038"/>
    </source>
</evidence>
<dbReference type="Pfam" id="PF00085">
    <property type="entry name" value="Thioredoxin"/>
    <property type="match status" value="1"/>
</dbReference>
<dbReference type="AlphaFoldDB" id="A0ABD3DQV4"/>
<reference evidence="4" key="1">
    <citation type="journal article" date="2024" name="IScience">
        <title>Strigolactones Initiate the Formation of Haustorium-like Structures in Castilleja.</title>
        <authorList>
            <person name="Buerger M."/>
            <person name="Peterson D."/>
            <person name="Chory J."/>
        </authorList>
    </citation>
    <scope>NUCLEOTIDE SEQUENCE [LARGE SCALE GENOMIC DNA]</scope>
</reference>
<dbReference type="CDD" id="cd02947">
    <property type="entry name" value="TRX_family"/>
    <property type="match status" value="1"/>
</dbReference>
<evidence type="ECO:0000256" key="1">
    <source>
        <dbReference type="SAM" id="Phobius"/>
    </source>
</evidence>
<dbReference type="PANTHER" id="PTHR10438:SF460">
    <property type="entry name" value="THIOREDOXIN"/>
    <property type="match status" value="1"/>
</dbReference>
<dbReference type="Gene3D" id="3.40.30.10">
    <property type="entry name" value="Glutaredoxin"/>
    <property type="match status" value="1"/>
</dbReference>
<dbReference type="InterPro" id="IPR050620">
    <property type="entry name" value="Thioredoxin_H-type-like"/>
</dbReference>
<name>A0ABD3DQV4_9LAMI</name>
<gene>
    <name evidence="3" type="ORF">CASFOL_012018</name>
</gene>
<protein>
    <recommendedName>
        <fullName evidence="2">Thioredoxin domain-containing protein</fullName>
    </recommendedName>
</protein>
<dbReference type="SUPFAM" id="SSF52833">
    <property type="entry name" value="Thioredoxin-like"/>
    <property type="match status" value="1"/>
</dbReference>